<dbReference type="EMBL" id="FOYT01000001">
    <property type="protein sequence ID" value="SFR40535.1"/>
    <property type="molecule type" value="Genomic_DNA"/>
</dbReference>
<protein>
    <submittedName>
        <fullName evidence="1">Uncharacterized protein</fullName>
    </submittedName>
</protein>
<sequence length="178" mass="18639">MTGPTRRRVLVALAGAFGVGVGGVAVAELAPTPVERLAPAAVSDGHFVSGEADGPKTAAFAVGRRTPIDDGLRDGPHAVFVANGFDATREISVALSRRRFGSWRSVTSRTFELDAGRRVAYRLDDPGRYRFSLAADGVGGTVDVDRSAFDCNDSTTAAVVRPDGVASELRSTTLGCSW</sequence>
<accession>A0A1I6GEA4</accession>
<evidence type="ECO:0000313" key="2">
    <source>
        <dbReference type="Proteomes" id="UP000198531"/>
    </source>
</evidence>
<name>A0A1I6GEA4_9EURY</name>
<dbReference type="RefSeq" id="WP_143105108.1">
    <property type="nucleotide sequence ID" value="NZ_FOYT01000001.1"/>
</dbReference>
<evidence type="ECO:0000313" key="1">
    <source>
        <dbReference type="EMBL" id="SFR40535.1"/>
    </source>
</evidence>
<proteinExistence type="predicted"/>
<dbReference type="InterPro" id="IPR006311">
    <property type="entry name" value="TAT_signal"/>
</dbReference>
<reference evidence="2" key="1">
    <citation type="submission" date="2016-10" db="EMBL/GenBank/DDBJ databases">
        <authorList>
            <person name="Varghese N."/>
            <person name="Submissions S."/>
        </authorList>
    </citation>
    <scope>NUCLEOTIDE SEQUENCE [LARGE SCALE GENOMIC DNA]</scope>
    <source>
        <strain evidence="2">CGMCC 1.7736</strain>
    </source>
</reference>
<organism evidence="1 2">
    <name type="scientific">Halogeometricum rufum</name>
    <dbReference type="NCBI Taxonomy" id="553469"/>
    <lineage>
        <taxon>Archaea</taxon>
        <taxon>Methanobacteriati</taxon>
        <taxon>Methanobacteriota</taxon>
        <taxon>Stenosarchaea group</taxon>
        <taxon>Halobacteria</taxon>
        <taxon>Halobacteriales</taxon>
        <taxon>Haloferacaceae</taxon>
        <taxon>Halogeometricum</taxon>
    </lineage>
</organism>
<dbReference type="AlphaFoldDB" id="A0A1I6GEA4"/>
<dbReference type="STRING" id="553469.SAMN04487947_1011"/>
<dbReference type="PROSITE" id="PS51318">
    <property type="entry name" value="TAT"/>
    <property type="match status" value="1"/>
</dbReference>
<gene>
    <name evidence="1" type="ORF">SAMN04487947_1011</name>
</gene>
<dbReference type="OrthoDB" id="270736at2157"/>
<dbReference type="Proteomes" id="UP000198531">
    <property type="component" value="Unassembled WGS sequence"/>
</dbReference>
<keyword evidence="2" id="KW-1185">Reference proteome</keyword>